<dbReference type="PANTHER" id="PTHR19300">
    <property type="entry name" value="BETA-1,4-GALACTOSYLTRANSFERASE"/>
    <property type="match status" value="1"/>
</dbReference>
<dbReference type="PRINTS" id="PR02050">
    <property type="entry name" value="B14GALTRFASE"/>
</dbReference>
<dbReference type="EMBL" id="RCMG01000504">
    <property type="protein sequence ID" value="KAG2853010.1"/>
    <property type="molecule type" value="Genomic_DNA"/>
</dbReference>
<keyword evidence="7" id="KW-0735">Signal-anchor</keyword>
<feature type="region of interest" description="Disordered" evidence="11">
    <location>
        <begin position="1"/>
        <end position="52"/>
    </location>
</feature>
<comment type="pathway">
    <text evidence="2">Protein modification; protein glycosylation.</text>
</comment>
<keyword evidence="10" id="KW-0325">Glycoprotein</keyword>
<evidence type="ECO:0000259" key="13">
    <source>
        <dbReference type="Pfam" id="PF13733"/>
    </source>
</evidence>
<dbReference type="PANTHER" id="PTHR19300:SF57">
    <property type="entry name" value="BETA-1,4-N-ACETYLGALACTOSAMINYLTRANSFERASE"/>
    <property type="match status" value="1"/>
</dbReference>
<evidence type="ECO:0000256" key="1">
    <source>
        <dbReference type="ARBA" id="ARBA00004606"/>
    </source>
</evidence>
<keyword evidence="6" id="KW-0812">Transmembrane</keyword>
<dbReference type="SUPFAM" id="SSF53448">
    <property type="entry name" value="Nucleotide-diphospho-sugar transferases"/>
    <property type="match status" value="1"/>
</dbReference>
<dbReference type="GO" id="GO:0016020">
    <property type="term" value="C:membrane"/>
    <property type="evidence" value="ECO:0007669"/>
    <property type="project" value="UniProtKB-SubCell"/>
</dbReference>
<feature type="domain" description="Galactosyltransferase C-terminal" evidence="12">
    <location>
        <begin position="168"/>
        <end position="230"/>
    </location>
</feature>
<proteinExistence type="inferred from homology"/>
<evidence type="ECO:0000256" key="5">
    <source>
        <dbReference type="ARBA" id="ARBA00022679"/>
    </source>
</evidence>
<evidence type="ECO:0000256" key="9">
    <source>
        <dbReference type="ARBA" id="ARBA00023136"/>
    </source>
</evidence>
<dbReference type="Pfam" id="PF02709">
    <property type="entry name" value="Glyco_transf_7C"/>
    <property type="match status" value="1"/>
</dbReference>
<evidence type="ECO:0000313" key="15">
    <source>
        <dbReference type="Proteomes" id="UP000735874"/>
    </source>
</evidence>
<dbReference type="Proteomes" id="UP000735874">
    <property type="component" value="Unassembled WGS sequence"/>
</dbReference>
<evidence type="ECO:0000256" key="8">
    <source>
        <dbReference type="ARBA" id="ARBA00022989"/>
    </source>
</evidence>
<protein>
    <recommendedName>
        <fullName evidence="16">Nucleotide-diphospho-sugar transferase</fullName>
    </recommendedName>
</protein>
<evidence type="ECO:0000256" key="10">
    <source>
        <dbReference type="ARBA" id="ARBA00023180"/>
    </source>
</evidence>
<dbReference type="InterPro" id="IPR027791">
    <property type="entry name" value="Galactosyl_T_C"/>
</dbReference>
<comment type="similarity">
    <text evidence="3">Belongs to the glycosyltransferase 7 family.</text>
</comment>
<evidence type="ECO:0000256" key="6">
    <source>
        <dbReference type="ARBA" id="ARBA00022692"/>
    </source>
</evidence>
<feature type="domain" description="Galactosyltransferase N-terminal" evidence="13">
    <location>
        <begin position="62"/>
        <end position="154"/>
    </location>
</feature>
<dbReference type="InterPro" id="IPR003859">
    <property type="entry name" value="Galactosyl_T"/>
</dbReference>
<evidence type="ECO:0008006" key="16">
    <source>
        <dbReference type="Google" id="ProtNLM"/>
    </source>
</evidence>
<dbReference type="Gene3D" id="3.90.550.10">
    <property type="entry name" value="Spore Coat Polysaccharide Biosynthesis Protein SpsA, Chain A"/>
    <property type="match status" value="1"/>
</dbReference>
<accession>A0A8T0YRA7</accession>
<sequence>MAPKRLVPSEVRDKSEKRQRRSTDAACLGQNEPFEPQCAIATTPKETEDPPLDKRSTAAMENSMRVAVLVPFRDNHPIQKRQAQLDEFVPYMTQFLKRHCAAKSASFHIFIIEQSLDGRKFNRGKLLNAGFDMARNDYDIYIFHDVDLLPGDDLGELYTTVPSLGPMHIARLWDRYNESLTYFGGIVAFTRQQFIRVNGFPNNFWGWGGEDNELYSRVVRKKLAIQAPTSGTIRDLEDLNLEEKLAVLRTSKVKCTVKHDLLKEHHRTWKKNGLKNLRYEYVDAEAINENCTKITVKLGPNGHWSDSRSSLEHPVAPEQDLESYLVLTVPETASAEKKVNPSSPTREDATSSAAEDDTIENASNQ</sequence>
<organism evidence="14 15">
    <name type="scientific">Phytophthora cactorum</name>
    <dbReference type="NCBI Taxonomy" id="29920"/>
    <lineage>
        <taxon>Eukaryota</taxon>
        <taxon>Sar</taxon>
        <taxon>Stramenopiles</taxon>
        <taxon>Oomycota</taxon>
        <taxon>Peronosporomycetes</taxon>
        <taxon>Peronosporales</taxon>
        <taxon>Peronosporaceae</taxon>
        <taxon>Phytophthora</taxon>
    </lineage>
</organism>
<dbReference type="Pfam" id="PF13733">
    <property type="entry name" value="Glyco_transf_7N"/>
    <property type="match status" value="1"/>
</dbReference>
<reference evidence="14" key="1">
    <citation type="submission" date="2018-10" db="EMBL/GenBank/DDBJ databases">
        <title>Effector identification in a new, highly contiguous assembly of the strawberry crown rot pathogen Phytophthora cactorum.</title>
        <authorList>
            <person name="Armitage A.D."/>
            <person name="Nellist C.F."/>
            <person name="Bates H."/>
            <person name="Vickerstaff R.J."/>
            <person name="Harrison R.J."/>
        </authorList>
    </citation>
    <scope>NUCLEOTIDE SEQUENCE</scope>
    <source>
        <strain evidence="14">15-7</strain>
    </source>
</reference>
<evidence type="ECO:0000256" key="11">
    <source>
        <dbReference type="SAM" id="MobiDB-lite"/>
    </source>
</evidence>
<comment type="subcellular location">
    <subcellularLocation>
        <location evidence="1">Membrane</location>
        <topology evidence="1">Single-pass type II membrane protein</topology>
    </subcellularLocation>
</comment>
<keyword evidence="4" id="KW-0328">Glycosyltransferase</keyword>
<evidence type="ECO:0000256" key="4">
    <source>
        <dbReference type="ARBA" id="ARBA00022676"/>
    </source>
</evidence>
<dbReference type="InterPro" id="IPR029044">
    <property type="entry name" value="Nucleotide-diphossugar_trans"/>
</dbReference>
<dbReference type="GO" id="GO:0005975">
    <property type="term" value="P:carbohydrate metabolic process"/>
    <property type="evidence" value="ECO:0007669"/>
    <property type="project" value="InterPro"/>
</dbReference>
<evidence type="ECO:0000259" key="12">
    <source>
        <dbReference type="Pfam" id="PF02709"/>
    </source>
</evidence>
<evidence type="ECO:0000256" key="2">
    <source>
        <dbReference type="ARBA" id="ARBA00004922"/>
    </source>
</evidence>
<dbReference type="VEuPathDB" id="FungiDB:PC110_g16490"/>
<feature type="region of interest" description="Disordered" evidence="11">
    <location>
        <begin position="332"/>
        <end position="365"/>
    </location>
</feature>
<keyword evidence="8" id="KW-1133">Transmembrane helix</keyword>
<feature type="compositionally biased region" description="Basic and acidic residues" evidence="11">
    <location>
        <begin position="334"/>
        <end position="349"/>
    </location>
</feature>
<dbReference type="GO" id="GO:0008378">
    <property type="term" value="F:galactosyltransferase activity"/>
    <property type="evidence" value="ECO:0007669"/>
    <property type="project" value="TreeGrafter"/>
</dbReference>
<evidence type="ECO:0000313" key="14">
    <source>
        <dbReference type="EMBL" id="KAG2853010.1"/>
    </source>
</evidence>
<evidence type="ECO:0000256" key="3">
    <source>
        <dbReference type="ARBA" id="ARBA00005735"/>
    </source>
</evidence>
<name>A0A8T0YRA7_9STRA</name>
<dbReference type="InterPro" id="IPR027995">
    <property type="entry name" value="Galactosyl_T_N"/>
</dbReference>
<keyword evidence="5" id="KW-0808">Transferase</keyword>
<dbReference type="GO" id="GO:0005794">
    <property type="term" value="C:Golgi apparatus"/>
    <property type="evidence" value="ECO:0007669"/>
    <property type="project" value="TreeGrafter"/>
</dbReference>
<evidence type="ECO:0000256" key="7">
    <source>
        <dbReference type="ARBA" id="ARBA00022968"/>
    </source>
</evidence>
<gene>
    <name evidence="14" type="ORF">PC113_g14533</name>
</gene>
<dbReference type="AlphaFoldDB" id="A0A8T0YRA7"/>
<keyword evidence="9" id="KW-0472">Membrane</keyword>
<comment type="caution">
    <text evidence="14">The sequence shown here is derived from an EMBL/GenBank/DDBJ whole genome shotgun (WGS) entry which is preliminary data.</text>
</comment>